<dbReference type="STRING" id="94128.A0A2A3ERQ8"/>
<proteinExistence type="predicted"/>
<dbReference type="InterPro" id="IPR036249">
    <property type="entry name" value="Thioredoxin-like_sf"/>
</dbReference>
<dbReference type="Pfam" id="PF13899">
    <property type="entry name" value="Thioredoxin_7"/>
    <property type="match status" value="1"/>
</dbReference>
<evidence type="ECO:0000313" key="3">
    <source>
        <dbReference type="Proteomes" id="UP000242457"/>
    </source>
</evidence>
<name>A0A2A3ERQ8_APICC</name>
<dbReference type="SUPFAM" id="SSF52833">
    <property type="entry name" value="Thioredoxin-like"/>
    <property type="match status" value="1"/>
</dbReference>
<keyword evidence="3" id="KW-1185">Reference proteome</keyword>
<dbReference type="PANTHER" id="PTHR15337">
    <property type="entry name" value="ANTERIOR GRADIENT PROTEIN-RELATED"/>
    <property type="match status" value="1"/>
</dbReference>
<evidence type="ECO:0000256" key="1">
    <source>
        <dbReference type="ARBA" id="ARBA00022729"/>
    </source>
</evidence>
<reference evidence="2 3" key="1">
    <citation type="submission" date="2014-07" db="EMBL/GenBank/DDBJ databases">
        <title>Genomic and transcriptomic analysis on Apis cerana provide comprehensive insights into honey bee biology.</title>
        <authorList>
            <person name="Diao Q."/>
            <person name="Sun L."/>
            <person name="Zheng H."/>
            <person name="Zheng H."/>
            <person name="Xu S."/>
            <person name="Wang S."/>
            <person name="Zeng Z."/>
            <person name="Hu F."/>
            <person name="Su S."/>
            <person name="Wu J."/>
        </authorList>
    </citation>
    <scope>NUCLEOTIDE SEQUENCE [LARGE SCALE GENOMIC DNA]</scope>
    <source>
        <tissue evidence="2">Pupae without intestine</tissue>
    </source>
</reference>
<dbReference type="GO" id="GO:0005783">
    <property type="term" value="C:endoplasmic reticulum"/>
    <property type="evidence" value="ECO:0007669"/>
    <property type="project" value="TreeGrafter"/>
</dbReference>
<dbReference type="EMBL" id="KZ288191">
    <property type="protein sequence ID" value="PBC34483.1"/>
    <property type="molecule type" value="Genomic_DNA"/>
</dbReference>
<dbReference type="OrthoDB" id="262308at2759"/>
<sequence>MNHRIKYLSILNLINLANHIGNKFVNNGDSNYEADFERLFKWKSLKCGFQEVKIVQKPIFLFIYKVQCPSCQKLKQKFSKSIHLMDLSNRFIMIKADVENDKTLNQKQFKPDGGYVPRILFFTSDGDFIQEAYNKCADADKQYKFFYKNPSQIICTMLLVLNNYSKEPLPIIFQYEQLLNLENCDMEDDIIIPTLIH</sequence>
<organism evidence="2 3">
    <name type="scientific">Apis cerana cerana</name>
    <name type="common">Oriental honeybee</name>
    <dbReference type="NCBI Taxonomy" id="94128"/>
    <lineage>
        <taxon>Eukaryota</taxon>
        <taxon>Metazoa</taxon>
        <taxon>Ecdysozoa</taxon>
        <taxon>Arthropoda</taxon>
        <taxon>Hexapoda</taxon>
        <taxon>Insecta</taxon>
        <taxon>Pterygota</taxon>
        <taxon>Neoptera</taxon>
        <taxon>Endopterygota</taxon>
        <taxon>Hymenoptera</taxon>
        <taxon>Apocrita</taxon>
        <taxon>Aculeata</taxon>
        <taxon>Apoidea</taxon>
        <taxon>Anthophila</taxon>
        <taxon>Apidae</taxon>
        <taxon>Apis</taxon>
    </lineage>
</organism>
<dbReference type="PANTHER" id="PTHR15337:SF11">
    <property type="entry name" value="THIOREDOXIN DOMAIN-CONTAINING PROTEIN"/>
    <property type="match status" value="1"/>
</dbReference>
<dbReference type="InterPro" id="IPR051099">
    <property type="entry name" value="AGR/TXD"/>
</dbReference>
<accession>A0A2A3ERQ8</accession>
<keyword evidence="1" id="KW-0732">Signal</keyword>
<protein>
    <submittedName>
        <fullName evidence="2">Thioredoxin domain-containing protein</fullName>
    </submittedName>
</protein>
<dbReference type="AlphaFoldDB" id="A0A2A3ERQ8"/>
<dbReference type="Gene3D" id="3.40.30.10">
    <property type="entry name" value="Glutaredoxin"/>
    <property type="match status" value="1"/>
</dbReference>
<dbReference type="Proteomes" id="UP000242457">
    <property type="component" value="Unassembled WGS sequence"/>
</dbReference>
<gene>
    <name evidence="2" type="ORF">APICC_07254</name>
</gene>
<evidence type="ECO:0000313" key="2">
    <source>
        <dbReference type="EMBL" id="PBC34483.1"/>
    </source>
</evidence>